<dbReference type="AlphaFoldDB" id="A0A7S3HIR4"/>
<gene>
    <name evidence="2" type="ORF">SELO1098_LOCUS24978</name>
</gene>
<feature type="region of interest" description="Disordered" evidence="1">
    <location>
        <begin position="130"/>
        <end position="205"/>
    </location>
</feature>
<sequence>MSKSSNKKGGSSSKAKKTTIEIDPSVIRFTHARIRPYFTGCGKKIEDTIKEITDGVTTVEDLPLITVIENDGEYFSLNNRRLYTIKHVQSLGLLKKPTITAFIKPALDREKTRYTAQRCALQAKIMLEREAADSSDNDQSDEEKVEKPPHNTEGNVAGNEEVDILSSAMDDLNVPTKDKKSSRTAKAESSTDNNDASAKTTKEKAAKSKVPAIPADILDELKDFSKLVAKGKTKAVLSFIDEWEMGGRINDAQRSEICRIVGLPVPK</sequence>
<evidence type="ECO:0000256" key="1">
    <source>
        <dbReference type="SAM" id="MobiDB-lite"/>
    </source>
</evidence>
<dbReference type="PANTHER" id="PTHR35378">
    <property type="entry name" value="UNNAMED PRODUCT"/>
    <property type="match status" value="1"/>
</dbReference>
<protein>
    <submittedName>
        <fullName evidence="2">Uncharacterized protein</fullName>
    </submittedName>
</protein>
<dbReference type="PANTHER" id="PTHR35378:SF1">
    <property type="entry name" value="C2H2-TYPE DOMAIN-CONTAINING PROTEIN"/>
    <property type="match status" value="1"/>
</dbReference>
<reference evidence="2" key="1">
    <citation type="submission" date="2021-01" db="EMBL/GenBank/DDBJ databases">
        <authorList>
            <person name="Corre E."/>
            <person name="Pelletier E."/>
            <person name="Niang G."/>
            <person name="Scheremetjew M."/>
            <person name="Finn R."/>
            <person name="Kale V."/>
            <person name="Holt S."/>
            <person name="Cochrane G."/>
            <person name="Meng A."/>
            <person name="Brown T."/>
            <person name="Cohen L."/>
        </authorList>
    </citation>
    <scope>NUCLEOTIDE SEQUENCE</scope>
    <source>
        <strain evidence="2">CCAP 955/1</strain>
    </source>
</reference>
<accession>A0A7S3HIR4</accession>
<organism evidence="2">
    <name type="scientific">Spumella elongata</name>
    <dbReference type="NCBI Taxonomy" id="89044"/>
    <lineage>
        <taxon>Eukaryota</taxon>
        <taxon>Sar</taxon>
        <taxon>Stramenopiles</taxon>
        <taxon>Ochrophyta</taxon>
        <taxon>Chrysophyceae</taxon>
        <taxon>Chromulinales</taxon>
        <taxon>Chromulinaceae</taxon>
        <taxon>Spumella</taxon>
    </lineage>
</organism>
<name>A0A7S3HIR4_9STRA</name>
<dbReference type="EMBL" id="HBIC01049103">
    <property type="protein sequence ID" value="CAE0296126.1"/>
    <property type="molecule type" value="Transcribed_RNA"/>
</dbReference>
<proteinExistence type="predicted"/>
<evidence type="ECO:0000313" key="2">
    <source>
        <dbReference type="EMBL" id="CAE0296126.1"/>
    </source>
</evidence>